<sequence length="515" mass="57137">MAAAVNRVPFEIWLQIADLMGPAYSGRLYGVNRAWFEIAMNARYRVLDATVLKERVLSRLPLLREPGIAKRVQILSISGRALQGSLINTIIGHKVGFPMDRETLSIFNHRIQALNVAGVLSPQVQLLGEIAATLSPTEYSIKWDFHEGTPSGELIHASLQAAILEVAWRAFGSGLKKLNVSVRPERFHAVLSSDVRLESLKELHLKFLNTSSGAESTATFPESDRVSSFFTRLNPHLATLTIHFKVDYDLSSLFHCLPLLIHLRRLSLHIFLSRASGVHAGLESFLAHSSLKLRHLTVVLHHADILSAEPDLPSLAMARAHIPALETLDINFGLPQPALATTLLRELHDVFNGARETLHTLRLEGIALSYADLAALTSVFADRNSGDALQSLTISVHTLTANCIDTLARNAPHIRALGIIFLYFNPPDGPPTYTPMTPASLFKRELGERAYPEWKLRDISIWHRKRHVDTSRWDLVEPFPACVPSITVFFGEPVPQRTVSESDVVPRMLAALQGN</sequence>
<protein>
    <submittedName>
        <fullName evidence="1">Uncharacterized protein</fullName>
    </submittedName>
</protein>
<dbReference type="Gene3D" id="3.80.10.10">
    <property type="entry name" value="Ribonuclease Inhibitor"/>
    <property type="match status" value="1"/>
</dbReference>
<dbReference type="AlphaFoldDB" id="A0AAD7H4B9"/>
<reference evidence="1" key="1">
    <citation type="submission" date="2023-03" db="EMBL/GenBank/DDBJ databases">
        <title>Massive genome expansion in bonnet fungi (Mycena s.s.) driven by repeated elements and novel gene families across ecological guilds.</title>
        <authorList>
            <consortium name="Lawrence Berkeley National Laboratory"/>
            <person name="Harder C.B."/>
            <person name="Miyauchi S."/>
            <person name="Viragh M."/>
            <person name="Kuo A."/>
            <person name="Thoen E."/>
            <person name="Andreopoulos B."/>
            <person name="Lu D."/>
            <person name="Skrede I."/>
            <person name="Drula E."/>
            <person name="Henrissat B."/>
            <person name="Morin E."/>
            <person name="Kohler A."/>
            <person name="Barry K."/>
            <person name="LaButti K."/>
            <person name="Morin E."/>
            <person name="Salamov A."/>
            <person name="Lipzen A."/>
            <person name="Mereny Z."/>
            <person name="Hegedus B."/>
            <person name="Baldrian P."/>
            <person name="Stursova M."/>
            <person name="Weitz H."/>
            <person name="Taylor A."/>
            <person name="Grigoriev I.V."/>
            <person name="Nagy L.G."/>
            <person name="Martin F."/>
            <person name="Kauserud H."/>
        </authorList>
    </citation>
    <scope>NUCLEOTIDE SEQUENCE</scope>
    <source>
        <strain evidence="1">CBHHK182m</strain>
    </source>
</reference>
<keyword evidence="3" id="KW-1185">Reference proteome</keyword>
<dbReference type="EMBL" id="JARKIB010000379">
    <property type="protein sequence ID" value="KAJ7711990.1"/>
    <property type="molecule type" value="Genomic_DNA"/>
</dbReference>
<gene>
    <name evidence="2" type="ORF">B0H16DRAFT_1895217</name>
    <name evidence="1" type="ORF">B0H16DRAFT_1900316</name>
</gene>
<dbReference type="EMBL" id="JARKIB010000196">
    <property type="protein sequence ID" value="KAJ7725210.1"/>
    <property type="molecule type" value="Genomic_DNA"/>
</dbReference>
<proteinExistence type="predicted"/>
<accession>A0AAD7H4B9</accession>
<dbReference type="SUPFAM" id="SSF52047">
    <property type="entry name" value="RNI-like"/>
    <property type="match status" value="1"/>
</dbReference>
<evidence type="ECO:0000313" key="3">
    <source>
        <dbReference type="Proteomes" id="UP001215598"/>
    </source>
</evidence>
<comment type="caution">
    <text evidence="1">The sequence shown here is derived from an EMBL/GenBank/DDBJ whole genome shotgun (WGS) entry which is preliminary data.</text>
</comment>
<name>A0AAD7H4B9_9AGAR</name>
<evidence type="ECO:0000313" key="2">
    <source>
        <dbReference type="EMBL" id="KAJ7725210.1"/>
    </source>
</evidence>
<dbReference type="Proteomes" id="UP001215598">
    <property type="component" value="Unassembled WGS sequence"/>
</dbReference>
<evidence type="ECO:0000313" key="1">
    <source>
        <dbReference type="EMBL" id="KAJ7711990.1"/>
    </source>
</evidence>
<organism evidence="1 3">
    <name type="scientific">Mycena metata</name>
    <dbReference type="NCBI Taxonomy" id="1033252"/>
    <lineage>
        <taxon>Eukaryota</taxon>
        <taxon>Fungi</taxon>
        <taxon>Dikarya</taxon>
        <taxon>Basidiomycota</taxon>
        <taxon>Agaricomycotina</taxon>
        <taxon>Agaricomycetes</taxon>
        <taxon>Agaricomycetidae</taxon>
        <taxon>Agaricales</taxon>
        <taxon>Marasmiineae</taxon>
        <taxon>Mycenaceae</taxon>
        <taxon>Mycena</taxon>
    </lineage>
</organism>
<dbReference type="InterPro" id="IPR032675">
    <property type="entry name" value="LRR_dom_sf"/>
</dbReference>